<dbReference type="EMBL" id="CP000733">
    <property type="protein sequence ID" value="ABS78456.2"/>
    <property type="molecule type" value="Genomic_DNA"/>
</dbReference>
<dbReference type="PRINTS" id="PR01217">
    <property type="entry name" value="PRICHEXTENSN"/>
</dbReference>
<feature type="compositionally biased region" description="Low complexity" evidence="1">
    <location>
        <begin position="149"/>
        <end position="163"/>
    </location>
</feature>
<gene>
    <name evidence="2" type="ordered locus">CBUD_2134</name>
</gene>
<dbReference type="AlphaFoldDB" id="A9KD90"/>
<sequence>MVTFMVTHEKSGGSLLKQGLRPKEYEKHADEINVKSFVRENVNVHLGSAVVSVVGLGGGLPTHVIEDANFLTSNSPFSSSSTLHSSLDPLSEHTDNVVTHLAEPSTGESESLLEFAEAPTSGLLPGTVAPGTPVVGENIYAENASALAEEAPAPPTETGLPEGAPSVAAPFEGGSEETGLPSTGESPLTAPPDEETSSETELSPEEGAPITAPPLEEEASPEAGLSPEEEPPVTAPPEEEAPPEIGLPPEEEPPVTAPPEEEAPPETGLPPEGEPPVTEPPEEEAPPETGLPPEEPPVTEPPEEETPPETGLPPEEEQGPGRGEGRGQDKEDKEDKENQGKGKGKGENKEGDDDGYSFEKADSHELDPNGFSDHEAHGDTHSEGVSVQEYHTGEADVDISGDSSGGVDQDPSG</sequence>
<evidence type="ECO:0000313" key="2">
    <source>
        <dbReference type="EMBL" id="ABS78456.2"/>
    </source>
</evidence>
<feature type="compositionally biased region" description="Acidic residues" evidence="1">
    <location>
        <begin position="249"/>
        <end position="264"/>
    </location>
</feature>
<dbReference type="KEGG" id="cbd:CBUD_2134"/>
<name>A9KD90_COXBN</name>
<feature type="compositionally biased region" description="Acidic residues" evidence="1">
    <location>
        <begin position="192"/>
        <end position="204"/>
    </location>
</feature>
<protein>
    <submittedName>
        <fullName evidence="2">Hypothetical membrane associated protein</fullName>
    </submittedName>
</protein>
<dbReference type="Proteomes" id="UP000008555">
    <property type="component" value="Chromosome"/>
</dbReference>
<feature type="region of interest" description="Disordered" evidence="1">
    <location>
        <begin position="149"/>
        <end position="413"/>
    </location>
</feature>
<reference evidence="2 3" key="1">
    <citation type="journal article" date="2009" name="Infect. Immun.">
        <title>Comparative genomics reveal extensive transposon-mediated genomic plasticity and diversity among potential effector proteins within the genus Coxiella.</title>
        <authorList>
            <person name="Beare P.A."/>
            <person name="Unsworth N."/>
            <person name="Andoh M."/>
            <person name="Voth D.E."/>
            <person name="Omsland A."/>
            <person name="Gilk S.D."/>
            <person name="Williams K.P."/>
            <person name="Sobral B.W."/>
            <person name="Kupko J.J.III."/>
            <person name="Porcella S.F."/>
            <person name="Samuel J.E."/>
            <person name="Heinzen R.A."/>
        </authorList>
    </citation>
    <scope>NUCLEOTIDE SEQUENCE [LARGE SCALE GENOMIC DNA]</scope>
    <source>
        <strain evidence="2 3">Dugway 5J108-111</strain>
    </source>
</reference>
<organism evidence="2 3">
    <name type="scientific">Coxiella burnetii (strain Dugway 5J108-111)</name>
    <dbReference type="NCBI Taxonomy" id="434922"/>
    <lineage>
        <taxon>Bacteria</taxon>
        <taxon>Pseudomonadati</taxon>
        <taxon>Pseudomonadota</taxon>
        <taxon>Gammaproteobacteria</taxon>
        <taxon>Legionellales</taxon>
        <taxon>Coxiellaceae</taxon>
        <taxon>Coxiella</taxon>
    </lineage>
</organism>
<accession>A9KD90</accession>
<proteinExistence type="predicted"/>
<feature type="compositionally biased region" description="Basic and acidic residues" evidence="1">
    <location>
        <begin position="357"/>
        <end position="382"/>
    </location>
</feature>
<dbReference type="HOGENOM" id="CLU_665181_0_0_6"/>
<feature type="compositionally biased region" description="Acidic residues" evidence="1">
    <location>
        <begin position="227"/>
        <end position="242"/>
    </location>
</feature>
<feature type="compositionally biased region" description="Basic and acidic residues" evidence="1">
    <location>
        <begin position="323"/>
        <end position="349"/>
    </location>
</feature>
<evidence type="ECO:0000313" key="3">
    <source>
        <dbReference type="Proteomes" id="UP000008555"/>
    </source>
</evidence>
<feature type="compositionally biased region" description="Pro residues" evidence="1">
    <location>
        <begin position="289"/>
        <end position="300"/>
    </location>
</feature>
<evidence type="ECO:0000256" key="1">
    <source>
        <dbReference type="SAM" id="MobiDB-lite"/>
    </source>
</evidence>